<dbReference type="Gene3D" id="3.10.50.40">
    <property type="match status" value="1"/>
</dbReference>
<dbReference type="Proteomes" id="UP000195437">
    <property type="component" value="Chromosome"/>
</dbReference>
<dbReference type="HAMAP" id="MF_00303">
    <property type="entry name" value="Trigger_factor_Tig"/>
    <property type="match status" value="1"/>
</dbReference>
<dbReference type="RefSeq" id="WP_087458680.1">
    <property type="nucleotide sequence ID" value="NZ_CP021434.1"/>
</dbReference>
<dbReference type="Pfam" id="PF05697">
    <property type="entry name" value="Trigger_N"/>
    <property type="match status" value="1"/>
</dbReference>
<proteinExistence type="inferred from homology"/>
<dbReference type="PROSITE" id="PS50059">
    <property type="entry name" value="FKBP_PPIASE"/>
    <property type="match status" value="1"/>
</dbReference>
<name>A0A1Y0IU60_9BACL</name>
<dbReference type="GO" id="GO:0005737">
    <property type="term" value="C:cytoplasm"/>
    <property type="evidence" value="ECO:0007669"/>
    <property type="project" value="UniProtKB-SubCell"/>
</dbReference>
<dbReference type="KEGG" id="tum:CBW65_21855"/>
<evidence type="ECO:0000256" key="13">
    <source>
        <dbReference type="PROSITE-ProRule" id="PRU00277"/>
    </source>
</evidence>
<dbReference type="InterPro" id="IPR037041">
    <property type="entry name" value="Trigger_fac_C_sf"/>
</dbReference>
<evidence type="ECO:0000313" key="17">
    <source>
        <dbReference type="Proteomes" id="UP000195437"/>
    </source>
</evidence>
<protein>
    <recommendedName>
        <fullName evidence="4 12">Trigger factor</fullName>
        <shortName evidence="12">TF</shortName>
        <ecNumber evidence="3 12">5.2.1.8</ecNumber>
    </recommendedName>
    <alternativeName>
        <fullName evidence="11 12">PPIase</fullName>
    </alternativeName>
</protein>
<dbReference type="InterPro" id="IPR036611">
    <property type="entry name" value="Trigger_fac_ribosome-bd_sf"/>
</dbReference>
<comment type="catalytic activity">
    <reaction evidence="1 12 13">
        <text>[protein]-peptidylproline (omega=180) = [protein]-peptidylproline (omega=0)</text>
        <dbReference type="Rhea" id="RHEA:16237"/>
        <dbReference type="Rhea" id="RHEA-COMP:10747"/>
        <dbReference type="Rhea" id="RHEA-COMP:10748"/>
        <dbReference type="ChEBI" id="CHEBI:83833"/>
        <dbReference type="ChEBI" id="CHEBI:83834"/>
        <dbReference type="EC" id="5.2.1.8"/>
    </reaction>
</comment>
<keyword evidence="6 12" id="KW-0697">Rotamase</keyword>
<comment type="similarity">
    <text evidence="2 12 14">Belongs to the FKBP-type PPIase family. Tig subfamily.</text>
</comment>
<comment type="domain">
    <text evidence="12">Consists of 3 domains; the N-terminus binds the ribosome, the middle domain has PPIase activity, while the C-terminus has intrinsic chaperone activity on its own.</text>
</comment>
<evidence type="ECO:0000256" key="2">
    <source>
        <dbReference type="ARBA" id="ARBA00005464"/>
    </source>
</evidence>
<keyword evidence="8 12" id="KW-0413">Isomerase</keyword>
<evidence type="ECO:0000256" key="10">
    <source>
        <dbReference type="ARBA" id="ARBA00024849"/>
    </source>
</evidence>
<evidence type="ECO:0000259" key="15">
    <source>
        <dbReference type="PROSITE" id="PS50059"/>
    </source>
</evidence>
<dbReference type="SUPFAM" id="SSF102735">
    <property type="entry name" value="Trigger factor ribosome-binding domain"/>
    <property type="match status" value="1"/>
</dbReference>
<evidence type="ECO:0000256" key="8">
    <source>
        <dbReference type="ARBA" id="ARBA00023235"/>
    </source>
</evidence>
<evidence type="ECO:0000313" key="16">
    <source>
        <dbReference type="EMBL" id="ARU63336.1"/>
    </source>
</evidence>
<dbReference type="Gene3D" id="1.10.3120.10">
    <property type="entry name" value="Trigger factor, C-terminal domain"/>
    <property type="match status" value="1"/>
</dbReference>
<dbReference type="EC" id="5.2.1.8" evidence="3 12"/>
<dbReference type="PANTHER" id="PTHR30560:SF3">
    <property type="entry name" value="TRIGGER FACTOR-LIKE PROTEIN TIG, CHLOROPLASTIC"/>
    <property type="match status" value="1"/>
</dbReference>
<dbReference type="GO" id="GO:0044183">
    <property type="term" value="F:protein folding chaperone"/>
    <property type="evidence" value="ECO:0007669"/>
    <property type="project" value="TreeGrafter"/>
</dbReference>
<dbReference type="GO" id="GO:0015031">
    <property type="term" value="P:protein transport"/>
    <property type="evidence" value="ECO:0007669"/>
    <property type="project" value="UniProtKB-UniRule"/>
</dbReference>
<dbReference type="OrthoDB" id="9767721at2"/>
<dbReference type="EMBL" id="CP021434">
    <property type="protein sequence ID" value="ARU63336.1"/>
    <property type="molecule type" value="Genomic_DNA"/>
</dbReference>
<dbReference type="PIRSF" id="PIRSF003095">
    <property type="entry name" value="Trigger_factor"/>
    <property type="match status" value="1"/>
</dbReference>
<accession>A0A1Y0IU60</accession>
<dbReference type="InterPro" id="IPR027304">
    <property type="entry name" value="Trigger_fact/SurA_dom_sf"/>
</dbReference>
<keyword evidence="12" id="KW-0963">Cytoplasm</keyword>
<dbReference type="InterPro" id="IPR008881">
    <property type="entry name" value="Trigger_fac_ribosome-bd_bac"/>
</dbReference>
<reference evidence="17" key="1">
    <citation type="submission" date="2017-05" db="EMBL/GenBank/DDBJ databases">
        <authorList>
            <person name="Sung H."/>
        </authorList>
    </citation>
    <scope>NUCLEOTIDE SEQUENCE [LARGE SCALE GENOMIC DNA]</scope>
    <source>
        <strain evidence="17">AR23208</strain>
    </source>
</reference>
<evidence type="ECO:0000256" key="11">
    <source>
        <dbReference type="ARBA" id="ARBA00029986"/>
    </source>
</evidence>
<evidence type="ECO:0000256" key="6">
    <source>
        <dbReference type="ARBA" id="ARBA00023110"/>
    </source>
</evidence>
<evidence type="ECO:0000256" key="7">
    <source>
        <dbReference type="ARBA" id="ARBA00023186"/>
    </source>
</evidence>
<dbReference type="SUPFAM" id="SSF54534">
    <property type="entry name" value="FKBP-like"/>
    <property type="match status" value="1"/>
</dbReference>
<dbReference type="GO" id="GO:0051083">
    <property type="term" value="P:'de novo' cotranslational protein folding"/>
    <property type="evidence" value="ECO:0007669"/>
    <property type="project" value="TreeGrafter"/>
</dbReference>
<dbReference type="GO" id="GO:0003755">
    <property type="term" value="F:peptidyl-prolyl cis-trans isomerase activity"/>
    <property type="evidence" value="ECO:0007669"/>
    <property type="project" value="UniProtKB-UniRule"/>
</dbReference>
<dbReference type="Pfam" id="PF00254">
    <property type="entry name" value="FKBP_C"/>
    <property type="match status" value="1"/>
</dbReference>
<dbReference type="InterPro" id="IPR008880">
    <property type="entry name" value="Trigger_fac_C"/>
</dbReference>
<dbReference type="GO" id="GO:0043022">
    <property type="term" value="F:ribosome binding"/>
    <property type="evidence" value="ECO:0007669"/>
    <property type="project" value="TreeGrafter"/>
</dbReference>
<evidence type="ECO:0000256" key="1">
    <source>
        <dbReference type="ARBA" id="ARBA00000971"/>
    </source>
</evidence>
<evidence type="ECO:0000256" key="3">
    <source>
        <dbReference type="ARBA" id="ARBA00013194"/>
    </source>
</evidence>
<dbReference type="InterPro" id="IPR001179">
    <property type="entry name" value="PPIase_FKBP_dom"/>
</dbReference>
<keyword evidence="5 12" id="KW-0132">Cell division</keyword>
<dbReference type="NCBIfam" id="TIGR00115">
    <property type="entry name" value="tig"/>
    <property type="match status" value="1"/>
</dbReference>
<keyword evidence="17" id="KW-1185">Reference proteome</keyword>
<evidence type="ECO:0000256" key="14">
    <source>
        <dbReference type="RuleBase" id="RU003914"/>
    </source>
</evidence>
<keyword evidence="7 12" id="KW-0143">Chaperone</keyword>
<gene>
    <name evidence="12" type="primary">tig</name>
    <name evidence="16" type="ORF">CBW65_21855</name>
</gene>
<dbReference type="InterPro" id="IPR005215">
    <property type="entry name" value="Trig_fac"/>
</dbReference>
<dbReference type="SUPFAM" id="SSF109998">
    <property type="entry name" value="Triger factor/SurA peptide-binding domain-like"/>
    <property type="match status" value="1"/>
</dbReference>
<evidence type="ECO:0000256" key="9">
    <source>
        <dbReference type="ARBA" id="ARBA00023306"/>
    </source>
</evidence>
<dbReference type="InterPro" id="IPR046357">
    <property type="entry name" value="PPIase_dom_sf"/>
</dbReference>
<comment type="function">
    <text evidence="10 12">Involved in protein export. Acts as a chaperone by maintaining the newly synthesized protein in an open conformation. Functions as a peptidyl-prolyl cis-trans isomerase.</text>
</comment>
<organism evidence="16 17">
    <name type="scientific">Tumebacillus avium</name>
    <dbReference type="NCBI Taxonomy" id="1903704"/>
    <lineage>
        <taxon>Bacteria</taxon>
        <taxon>Bacillati</taxon>
        <taxon>Bacillota</taxon>
        <taxon>Bacilli</taxon>
        <taxon>Bacillales</taxon>
        <taxon>Alicyclobacillaceae</taxon>
        <taxon>Tumebacillus</taxon>
    </lineage>
</organism>
<dbReference type="Pfam" id="PF05698">
    <property type="entry name" value="Trigger_C"/>
    <property type="match status" value="1"/>
</dbReference>
<dbReference type="GO" id="GO:0043335">
    <property type="term" value="P:protein unfolding"/>
    <property type="evidence" value="ECO:0007669"/>
    <property type="project" value="TreeGrafter"/>
</dbReference>
<dbReference type="GO" id="GO:0051301">
    <property type="term" value="P:cell division"/>
    <property type="evidence" value="ECO:0007669"/>
    <property type="project" value="UniProtKB-KW"/>
</dbReference>
<dbReference type="PANTHER" id="PTHR30560">
    <property type="entry name" value="TRIGGER FACTOR CHAPERONE AND PEPTIDYL-PROLYL CIS/TRANS ISOMERASE"/>
    <property type="match status" value="1"/>
</dbReference>
<keyword evidence="9 12" id="KW-0131">Cell cycle</keyword>
<evidence type="ECO:0000256" key="12">
    <source>
        <dbReference type="HAMAP-Rule" id="MF_00303"/>
    </source>
</evidence>
<dbReference type="FunFam" id="3.10.50.40:FF:000001">
    <property type="entry name" value="Trigger factor"/>
    <property type="match status" value="1"/>
</dbReference>
<evidence type="ECO:0000256" key="5">
    <source>
        <dbReference type="ARBA" id="ARBA00022618"/>
    </source>
</evidence>
<feature type="domain" description="PPIase FKBP-type" evidence="15">
    <location>
        <begin position="167"/>
        <end position="227"/>
    </location>
</feature>
<sequence length="434" mass="47701">MAVVVKNWEKIEKNVGVLEFEVGAEHVNDALDQAFKKAAKTVAVPGFRKGKVPRQIFENRFGVEVLYQDALDILLSEAYTAAVKEANITPVDRPEIDVLQFGKNEAAVIKATVTVKPEVELGAYKGLTVEKKDFSVTAEAIDAELANLQGSHAEIVVAEDGVAVENGDLVNIDFKGFVNGEAFEGGEADNYQLEIGSNTFIPGFEEQIVGMKKGEEKEITVNFPEAYHVATLAGQPAVFKVTLNEVKRKQLPALDDEFVKDISEFNTLDELKADIENKLKEKAEHDAQMHVEEAVINQAVENATIEIPEAMIDNEIEFLMNDFKQRLQQQGIPFDAYVQFTGASVEGLKDEFRGQAVNRVRTGLVLEAVTAAEGIEATEGEINTELEKIAASAKMEVERVKSILEARDPGLSNLHNDIKTRKTIAVLVESAKVE</sequence>
<evidence type="ECO:0000256" key="4">
    <source>
        <dbReference type="ARBA" id="ARBA00016902"/>
    </source>
</evidence>
<dbReference type="AlphaFoldDB" id="A0A1Y0IU60"/>
<comment type="subcellular location">
    <subcellularLocation>
        <location evidence="12">Cytoplasm</location>
    </subcellularLocation>
    <text evidence="12">About half TF is bound to the ribosome near the polypeptide exit tunnel while the other half is free in the cytoplasm.</text>
</comment>
<dbReference type="Gene3D" id="3.30.70.1050">
    <property type="entry name" value="Trigger factor ribosome-binding domain"/>
    <property type="match status" value="1"/>
</dbReference>